<reference evidence="1" key="1">
    <citation type="submission" date="2023-03" db="EMBL/GenBank/DDBJ databases">
        <title>Chitinimonas shenzhenensis gen. nov., sp. nov., a novel member of family Burkholderiaceae isolated from activated sludge collected in Shen Zhen, China.</title>
        <authorList>
            <person name="Wang X."/>
        </authorList>
    </citation>
    <scope>NUCLEOTIDE SEQUENCE</scope>
    <source>
        <strain evidence="1">DQS-5</strain>
    </source>
</reference>
<dbReference type="EMBL" id="JARRAF010000039">
    <property type="protein sequence ID" value="MDK2126473.1"/>
    <property type="molecule type" value="Genomic_DNA"/>
</dbReference>
<comment type="caution">
    <text evidence="1">The sequence shown here is derived from an EMBL/GenBank/DDBJ whole genome shotgun (WGS) entry which is preliminary data.</text>
</comment>
<proteinExistence type="predicted"/>
<sequence length="133" mass="14631">MRKGVEVKEGSVCFSLDGERFFGGFDELFAEAMRVYGPDQVAGKTYLQGVWVKRRPSDFLVVSELLDQLRRSAVDEAGAVAESFGKLSEGQIAMVREKIAEQLDASLCVDFLTPIHLRRGVFVESVKSVAIAA</sequence>
<keyword evidence="2" id="KW-1185">Reference proteome</keyword>
<dbReference type="RefSeq" id="WP_284102792.1">
    <property type="nucleotide sequence ID" value="NZ_JARRAF010000039.1"/>
</dbReference>
<name>A0ABT7E524_9NEIS</name>
<organism evidence="1 2">
    <name type="scientific">Parachitinimonas caeni</name>
    <dbReference type="NCBI Taxonomy" id="3031301"/>
    <lineage>
        <taxon>Bacteria</taxon>
        <taxon>Pseudomonadati</taxon>
        <taxon>Pseudomonadota</taxon>
        <taxon>Betaproteobacteria</taxon>
        <taxon>Neisseriales</taxon>
        <taxon>Chitinibacteraceae</taxon>
        <taxon>Parachitinimonas</taxon>
    </lineage>
</organism>
<accession>A0ABT7E524</accession>
<dbReference type="Proteomes" id="UP001172778">
    <property type="component" value="Unassembled WGS sequence"/>
</dbReference>
<evidence type="ECO:0000313" key="2">
    <source>
        <dbReference type="Proteomes" id="UP001172778"/>
    </source>
</evidence>
<gene>
    <name evidence="1" type="ORF">PZA18_20745</name>
</gene>
<protein>
    <submittedName>
        <fullName evidence="1">Uncharacterized protein</fullName>
    </submittedName>
</protein>
<evidence type="ECO:0000313" key="1">
    <source>
        <dbReference type="EMBL" id="MDK2126473.1"/>
    </source>
</evidence>